<dbReference type="GO" id="GO:0000724">
    <property type="term" value="P:double-strand break repair via homologous recombination"/>
    <property type="evidence" value="ECO:0007669"/>
    <property type="project" value="TreeGrafter"/>
</dbReference>
<feature type="compositionally biased region" description="Low complexity" evidence="20">
    <location>
        <begin position="680"/>
        <end position="695"/>
    </location>
</feature>
<dbReference type="EMBL" id="KB822707">
    <property type="protein sequence ID" value="ETI21114.1"/>
    <property type="molecule type" value="Genomic_DNA"/>
</dbReference>
<name>V9D2F8_9EURO</name>
<dbReference type="Gene3D" id="3.30.110.110">
    <property type="entry name" value="Mre11, capping domain"/>
    <property type="match status" value="1"/>
</dbReference>
<dbReference type="InterPro" id="IPR038487">
    <property type="entry name" value="Mre11_capping_dom"/>
</dbReference>
<evidence type="ECO:0000256" key="10">
    <source>
        <dbReference type="ARBA" id="ARBA00022801"/>
    </source>
</evidence>
<comment type="cofactor">
    <cofactor evidence="1 17">
        <name>Mn(2+)</name>
        <dbReference type="ChEBI" id="CHEBI:29035"/>
    </cofactor>
</comment>
<evidence type="ECO:0000256" key="15">
    <source>
        <dbReference type="ARBA" id="ARBA00023254"/>
    </source>
</evidence>
<sequence>MADTITVLVATDNHVGAHERNPVRGDDSWKTFHEIMCLARERDVDMVLLAGDLFHENKPSRKSMYNVMRSVRLNCLSDKPCELEMLSDESEHFDATFDHVNYEDPNINVGIPIFSIHGNHDDPTGEGHYSALDLLAVSGLVNYYGKIPQSDNIVVKPVLIQKGRTKLALYGLSNVRDERLHRTFRDQKVQYHRPSTQMEDWYNLICLHQNHHAYTDTSYLPENFLPDFLDLVIWGHEHECDIEPRLNPEMNFKVMQPGSSVATSLNPGEAVPKHVAILTITGREMQCEPIRLKTVRPFVYKDIVLANDKEAVRIAKHKDDHRVELTRHLIKIVDGLIEQAKAEWLEVQPEPEHPDEEPEAPPLPLIRLRVETTSPDGITRFDIENPQRFSNRFIDKVANTNDVVQFHVKKKNAAARTAYDAEADEEIMAKFQGLEIIKVEELVREFLEKQSLTILPPNVFGDAVHQYVDKDDKHAVETFVNQSLADQIKHLVRLQEDADDADDGDEDLATQIEQQRAKMEEMFAKGELKISKSKAKYKPKPDGWDSDLDGHWEDKPEALIHDSGDLESRIGDEDDEDGTPAPATRGGTRGRGRGRGRGGRAGSTTATSTRKTAKPTAKKPAATTVARGRKRAATYDDDDDDEEEEEEEEDIVMGNDDDDDDEEPDSQAMFVPEPKRKAAAAKAPAARATRHASPASVSTTASRTGGRAKPASFAAASSSTSTTKKTPARAAASKARQTQLNFTHSQNSILGRGKASGAAEEIRDDDDDDDDAFDPIPATRRRR</sequence>
<dbReference type="PANTHER" id="PTHR10139:SF1">
    <property type="entry name" value="DOUBLE-STRAND BREAK REPAIR PROTEIN MRE11"/>
    <property type="match status" value="1"/>
</dbReference>
<evidence type="ECO:0000313" key="22">
    <source>
        <dbReference type="EMBL" id="ETI21114.1"/>
    </source>
</evidence>
<comment type="subunit">
    <text evidence="16">Component of the MRN complex composed of two heterodimers RAD50 and MRE11 associated with a single NBS1.</text>
</comment>
<dbReference type="PIRSF" id="PIRSF000882">
    <property type="entry name" value="DSB_repair_MRE11"/>
    <property type="match status" value="1"/>
</dbReference>
<feature type="compositionally biased region" description="Basic and acidic residues" evidence="20">
    <location>
        <begin position="559"/>
        <end position="571"/>
    </location>
</feature>
<keyword evidence="10 17" id="KW-0378">Hydrolase</keyword>
<keyword evidence="8 17" id="KW-0255">Endonuclease</keyword>
<dbReference type="GO" id="GO:0030870">
    <property type="term" value="C:Mre11 complex"/>
    <property type="evidence" value="ECO:0007669"/>
    <property type="project" value="UniProtKB-UniRule"/>
</dbReference>
<keyword evidence="5" id="KW-0158">Chromosome</keyword>
<evidence type="ECO:0000256" key="1">
    <source>
        <dbReference type="ARBA" id="ARBA00001936"/>
    </source>
</evidence>
<dbReference type="HOGENOM" id="CLU_009535_1_1_1"/>
<feature type="compositionally biased region" description="Acidic residues" evidence="20">
    <location>
        <begin position="762"/>
        <end position="773"/>
    </location>
</feature>
<evidence type="ECO:0000256" key="14">
    <source>
        <dbReference type="ARBA" id="ARBA00023242"/>
    </source>
</evidence>
<keyword evidence="12 17" id="KW-0234">DNA repair</keyword>
<dbReference type="GO" id="GO:0008296">
    <property type="term" value="F:3'-5'-DNA exonuclease activity"/>
    <property type="evidence" value="ECO:0007669"/>
    <property type="project" value="InterPro"/>
</dbReference>
<dbReference type="GO" id="GO:0007095">
    <property type="term" value="P:mitotic G2 DNA damage checkpoint signaling"/>
    <property type="evidence" value="ECO:0007669"/>
    <property type="project" value="TreeGrafter"/>
</dbReference>
<evidence type="ECO:0000256" key="7">
    <source>
        <dbReference type="ARBA" id="ARBA00022723"/>
    </source>
</evidence>
<dbReference type="VEuPathDB" id="FungiDB:G647_07458"/>
<dbReference type="SMART" id="SM01347">
    <property type="entry name" value="Mre11_DNA_bind"/>
    <property type="match status" value="1"/>
</dbReference>
<evidence type="ECO:0000256" key="5">
    <source>
        <dbReference type="ARBA" id="ARBA00022454"/>
    </source>
</evidence>
<dbReference type="Proteomes" id="UP000030678">
    <property type="component" value="Unassembled WGS sequence"/>
</dbReference>
<evidence type="ECO:0000256" key="11">
    <source>
        <dbReference type="ARBA" id="ARBA00022839"/>
    </source>
</evidence>
<comment type="subcellular location">
    <subcellularLocation>
        <location evidence="3">Chromosome</location>
    </subcellularLocation>
    <subcellularLocation>
        <location evidence="2 17">Nucleus</location>
    </subcellularLocation>
</comment>
<evidence type="ECO:0000256" key="19">
    <source>
        <dbReference type="RuleBase" id="RU003447"/>
    </source>
</evidence>
<evidence type="ECO:0000256" key="13">
    <source>
        <dbReference type="ARBA" id="ARBA00023211"/>
    </source>
</evidence>
<dbReference type="Pfam" id="PF04152">
    <property type="entry name" value="Mre11_DNA_bind"/>
    <property type="match status" value="1"/>
</dbReference>
<keyword evidence="14 17" id="KW-0539">Nucleus</keyword>
<protein>
    <recommendedName>
        <fullName evidence="17">Double-strand break repair protein</fullName>
    </recommendedName>
</protein>
<evidence type="ECO:0000256" key="18">
    <source>
        <dbReference type="PIRSR" id="PIRSR000882-1"/>
    </source>
</evidence>
<dbReference type="OrthoDB" id="30417at2759"/>
<evidence type="ECO:0000313" key="23">
    <source>
        <dbReference type="Proteomes" id="UP000030678"/>
    </source>
</evidence>
<dbReference type="SUPFAM" id="SSF56300">
    <property type="entry name" value="Metallo-dependent phosphatases"/>
    <property type="match status" value="1"/>
</dbReference>
<evidence type="ECO:0000256" key="20">
    <source>
        <dbReference type="SAM" id="MobiDB-lite"/>
    </source>
</evidence>
<dbReference type="AlphaFoldDB" id="V9D2F8"/>
<dbReference type="GeneID" id="19985951"/>
<proteinExistence type="inferred from homology"/>
<dbReference type="GO" id="GO:0035861">
    <property type="term" value="C:site of double-strand break"/>
    <property type="evidence" value="ECO:0007669"/>
    <property type="project" value="TreeGrafter"/>
</dbReference>
<evidence type="ECO:0000256" key="2">
    <source>
        <dbReference type="ARBA" id="ARBA00004123"/>
    </source>
</evidence>
<evidence type="ECO:0000256" key="9">
    <source>
        <dbReference type="ARBA" id="ARBA00022763"/>
    </source>
</evidence>
<organism evidence="22 23">
    <name type="scientific">Cladophialophora carrionii CBS 160.54</name>
    <dbReference type="NCBI Taxonomy" id="1279043"/>
    <lineage>
        <taxon>Eukaryota</taxon>
        <taxon>Fungi</taxon>
        <taxon>Dikarya</taxon>
        <taxon>Ascomycota</taxon>
        <taxon>Pezizomycotina</taxon>
        <taxon>Eurotiomycetes</taxon>
        <taxon>Chaetothyriomycetidae</taxon>
        <taxon>Chaetothyriales</taxon>
        <taxon>Herpotrichiellaceae</taxon>
        <taxon>Cladophialophora</taxon>
    </lineage>
</organism>
<dbReference type="PANTHER" id="PTHR10139">
    <property type="entry name" value="DOUBLE-STRAND BREAK REPAIR PROTEIN MRE11"/>
    <property type="match status" value="1"/>
</dbReference>
<keyword evidence="6 17" id="KW-0540">Nuclease</keyword>
<dbReference type="GO" id="GO:0042138">
    <property type="term" value="P:meiotic DNA double-strand break formation"/>
    <property type="evidence" value="ECO:0007669"/>
    <property type="project" value="TreeGrafter"/>
</dbReference>
<evidence type="ECO:0000256" key="4">
    <source>
        <dbReference type="ARBA" id="ARBA00009028"/>
    </source>
</evidence>
<feature type="active site" description="Proton donor" evidence="18">
    <location>
        <position position="120"/>
    </location>
</feature>
<evidence type="ECO:0000256" key="3">
    <source>
        <dbReference type="ARBA" id="ARBA00004286"/>
    </source>
</evidence>
<dbReference type="GO" id="GO:0097552">
    <property type="term" value="P:mitochondrial double-strand break repair via homologous recombination"/>
    <property type="evidence" value="ECO:0007669"/>
    <property type="project" value="TreeGrafter"/>
</dbReference>
<evidence type="ECO:0000259" key="21">
    <source>
        <dbReference type="SMART" id="SM01347"/>
    </source>
</evidence>
<keyword evidence="11 17" id="KW-0269">Exonuclease</keyword>
<keyword evidence="13 17" id="KW-0464">Manganese</keyword>
<keyword evidence="9 17" id="KW-0227">DNA damage</keyword>
<evidence type="ECO:0000256" key="12">
    <source>
        <dbReference type="ARBA" id="ARBA00023204"/>
    </source>
</evidence>
<reference evidence="22 23" key="1">
    <citation type="submission" date="2013-03" db="EMBL/GenBank/DDBJ databases">
        <title>The Genome Sequence of Cladophialophora carrionii CBS 160.54.</title>
        <authorList>
            <consortium name="The Broad Institute Genomics Platform"/>
            <person name="Cuomo C."/>
            <person name="de Hoog S."/>
            <person name="Gorbushina A."/>
            <person name="Walker B."/>
            <person name="Young S.K."/>
            <person name="Zeng Q."/>
            <person name="Gargeya S."/>
            <person name="Fitzgerald M."/>
            <person name="Haas B."/>
            <person name="Abouelleil A."/>
            <person name="Allen A.W."/>
            <person name="Alvarado L."/>
            <person name="Arachchi H.M."/>
            <person name="Berlin A.M."/>
            <person name="Chapman S.B."/>
            <person name="Gainer-Dewar J."/>
            <person name="Goldberg J."/>
            <person name="Griggs A."/>
            <person name="Gujja S."/>
            <person name="Hansen M."/>
            <person name="Howarth C."/>
            <person name="Imamovic A."/>
            <person name="Ireland A."/>
            <person name="Larimer J."/>
            <person name="McCowan C."/>
            <person name="Murphy C."/>
            <person name="Pearson M."/>
            <person name="Poon T.W."/>
            <person name="Priest M."/>
            <person name="Roberts A."/>
            <person name="Saif S."/>
            <person name="Shea T."/>
            <person name="Sisk P."/>
            <person name="Sykes S."/>
            <person name="Wortman J."/>
            <person name="Nusbaum C."/>
            <person name="Birren B."/>
        </authorList>
    </citation>
    <scope>NUCLEOTIDE SEQUENCE [LARGE SCALE GENOMIC DNA]</scope>
    <source>
        <strain evidence="22 23">CBS 160.54</strain>
    </source>
</reference>
<gene>
    <name evidence="22" type="ORF">G647_07458</name>
</gene>
<feature type="region of interest" description="Disordered" evidence="20">
    <location>
        <begin position="559"/>
        <end position="783"/>
    </location>
</feature>
<comment type="similarity">
    <text evidence="4 17 19">Belongs to the MRE11/RAD32 family.</text>
</comment>
<dbReference type="InterPro" id="IPR007281">
    <property type="entry name" value="Mre11_DNA-bd"/>
</dbReference>
<dbReference type="Gene3D" id="3.60.21.10">
    <property type="match status" value="1"/>
</dbReference>
<feature type="domain" description="Mre11 DNA-binding" evidence="21">
    <location>
        <begin position="285"/>
        <end position="467"/>
    </location>
</feature>
<dbReference type="InterPro" id="IPR029052">
    <property type="entry name" value="Metallo-depent_PP-like"/>
</dbReference>
<evidence type="ECO:0000256" key="8">
    <source>
        <dbReference type="ARBA" id="ARBA00022759"/>
    </source>
</evidence>
<feature type="compositionally biased region" description="Low complexity" evidence="20">
    <location>
        <begin position="707"/>
        <end position="736"/>
    </location>
</feature>
<accession>V9D2F8</accession>
<dbReference type="FunFam" id="3.60.21.10:FF:000011">
    <property type="entry name" value="Double-strand break repair protein"/>
    <property type="match status" value="1"/>
</dbReference>
<feature type="compositionally biased region" description="Polar residues" evidence="20">
    <location>
        <begin position="737"/>
        <end position="749"/>
    </location>
</feature>
<dbReference type="Pfam" id="PF00149">
    <property type="entry name" value="Metallophos"/>
    <property type="match status" value="1"/>
</dbReference>
<dbReference type="GO" id="GO:0031573">
    <property type="term" value="P:mitotic intra-S DNA damage checkpoint signaling"/>
    <property type="evidence" value="ECO:0007669"/>
    <property type="project" value="TreeGrafter"/>
</dbReference>
<feature type="compositionally biased region" description="Acidic residues" evidence="20">
    <location>
        <begin position="635"/>
        <end position="665"/>
    </location>
</feature>
<keyword evidence="15 17" id="KW-0469">Meiosis</keyword>
<dbReference type="GO" id="GO:0000014">
    <property type="term" value="F:single-stranded DNA endodeoxyribonuclease activity"/>
    <property type="evidence" value="ECO:0007669"/>
    <property type="project" value="TreeGrafter"/>
</dbReference>
<evidence type="ECO:0000256" key="6">
    <source>
        <dbReference type="ARBA" id="ARBA00022722"/>
    </source>
</evidence>
<dbReference type="InterPro" id="IPR004843">
    <property type="entry name" value="Calcineurin-like_PHP"/>
</dbReference>
<dbReference type="RefSeq" id="XP_008729995.1">
    <property type="nucleotide sequence ID" value="XM_008731773.1"/>
</dbReference>
<dbReference type="NCBIfam" id="TIGR00583">
    <property type="entry name" value="mre11"/>
    <property type="match status" value="1"/>
</dbReference>
<dbReference type="CDD" id="cd00840">
    <property type="entry name" value="MPP_Mre11_N"/>
    <property type="match status" value="1"/>
</dbReference>
<evidence type="ECO:0000256" key="16">
    <source>
        <dbReference type="ARBA" id="ARBA00064981"/>
    </source>
</evidence>
<dbReference type="InterPro" id="IPR041796">
    <property type="entry name" value="Mre11_N"/>
</dbReference>
<evidence type="ECO:0000256" key="17">
    <source>
        <dbReference type="PIRNR" id="PIRNR000882"/>
    </source>
</evidence>
<dbReference type="GO" id="GO:0000723">
    <property type="term" value="P:telomere maintenance"/>
    <property type="evidence" value="ECO:0007669"/>
    <property type="project" value="TreeGrafter"/>
</dbReference>
<comment type="function">
    <text evidence="17">Core component of the MRN complex, which plays a central role in double-strand break (DSB) repair, DNA recombination, maintenance of telomere integrity and meiosis. The MRN complex is involved in the repair of DNA double-strand breaks (DSBs) via homologous recombination (HR), an error-free mechanism which primarily occurs during S and G2 phases. The complex (1) mediates the end resection of damaged DNA, which generates proper single-stranded DNA, a key initial steps in HR, and is (2) required for the recruitment of other repair factors and efficient activation of ATM and ATR upon DNA damage. Within the MRN complex, MRE11 possesses both single-strand endonuclease activity and double-strand-specific 3'-5' exonuclease activity. MRE11 first endonucleolytically cleaves the 5' strand at DNA DSB ends to prevent non-homologous end joining (NHEJ) and licence HR. It then generates a single-stranded DNA gap via 3' to 5' exonucleolytic degradation, which is required for single-strand invasion and recombination.</text>
</comment>
<dbReference type="InterPro" id="IPR003701">
    <property type="entry name" value="Mre11"/>
</dbReference>
<dbReference type="GO" id="GO:0030145">
    <property type="term" value="F:manganese ion binding"/>
    <property type="evidence" value="ECO:0007669"/>
    <property type="project" value="UniProtKB-UniRule"/>
</dbReference>
<dbReference type="GO" id="GO:0006303">
    <property type="term" value="P:double-strand break repair via nonhomologous end joining"/>
    <property type="evidence" value="ECO:0007669"/>
    <property type="project" value="TreeGrafter"/>
</dbReference>
<keyword evidence="7" id="KW-0479">Metal-binding</keyword>
<feature type="compositionally biased region" description="Basic residues" evidence="20">
    <location>
        <begin position="588"/>
        <end position="598"/>
    </location>
</feature>